<evidence type="ECO:0000313" key="7">
    <source>
        <dbReference type="EMBL" id="CAG9801298.1"/>
    </source>
</evidence>
<dbReference type="Pfam" id="PF07690">
    <property type="entry name" value="MFS_1"/>
    <property type="match status" value="1"/>
</dbReference>
<dbReference type="FunFam" id="1.20.1250.20:FF:000532">
    <property type="entry name" value="SLC (SoLute Carrier) homolog"/>
    <property type="match status" value="1"/>
</dbReference>
<dbReference type="GO" id="GO:0022857">
    <property type="term" value="F:transmembrane transporter activity"/>
    <property type="evidence" value="ECO:0007669"/>
    <property type="project" value="InterPro"/>
</dbReference>
<dbReference type="InterPro" id="IPR050382">
    <property type="entry name" value="MFS_Na/Anion_cotransporter"/>
</dbReference>
<feature type="transmembrane region" description="Helical" evidence="5">
    <location>
        <begin position="274"/>
        <end position="294"/>
    </location>
</feature>
<comment type="subcellular location">
    <subcellularLocation>
        <location evidence="1">Membrane</location>
        <topology evidence="1">Multi-pass membrane protein</topology>
    </subcellularLocation>
</comment>
<feature type="transmembrane region" description="Helical" evidence="5">
    <location>
        <begin position="314"/>
        <end position="338"/>
    </location>
</feature>
<gene>
    <name evidence="7" type="ORF">CHIRRI_LOCUS4229</name>
</gene>
<sequence>MTEIKENPIKFYLRKRYLIVFLIFLGYFNLYTNRVNLSVAIVAMTENHTIHNEDGSISFHKDFDLNSKEKGFALGAFYYGYITTHFLGGVLAKKYGGHLVCINIFMLSSTLIKNNFKKIFNFGLFGTALFSMITPFMSYHGVGYLIAVRVIVGICSGFSFAAANEVLSKWIPPSERSRSAGYIVAGMNAGTFVANLISGYISDIFGWEWIFYLFGIVSLIWSVLWFTIVYRSPEQDPWITKEEKQFICDSLAEHGGEQAIQITKTPWKKILTSLPVWAIVVAQTSYNWGFHTLLTQLPLFLDEVLAFNLEESSVISAVPYLFLTILVFISGFIADWILKKNLLSITKVRKIFNNSAFILQMLFLMAAAFLVSPTLVIICIILSVGFGAPTSCGYTSNLLDIAPQFSSIISGISSTIASLPGMISPPLSGFIATTPSVMEYRIIFMIACGIYLFGAVFYGIFASGDLQPWALVESSEKDNFEKFEHIIVEKSQVKRIENEV</sequence>
<dbReference type="PROSITE" id="PS50850">
    <property type="entry name" value="MFS"/>
    <property type="match status" value="1"/>
</dbReference>
<accession>A0A9N9RQK6</accession>
<feature type="transmembrane region" description="Helical" evidence="5">
    <location>
        <begin position="119"/>
        <end position="138"/>
    </location>
</feature>
<reference evidence="7" key="1">
    <citation type="submission" date="2022-01" db="EMBL/GenBank/DDBJ databases">
        <authorList>
            <person name="King R."/>
        </authorList>
    </citation>
    <scope>NUCLEOTIDE SEQUENCE</scope>
</reference>
<feature type="transmembrane region" description="Helical" evidence="5">
    <location>
        <begin position="408"/>
        <end position="430"/>
    </location>
</feature>
<evidence type="ECO:0000256" key="1">
    <source>
        <dbReference type="ARBA" id="ARBA00004141"/>
    </source>
</evidence>
<feature type="transmembrane region" description="Helical" evidence="5">
    <location>
        <begin position="442"/>
        <end position="461"/>
    </location>
</feature>
<dbReference type="GO" id="GO:0016020">
    <property type="term" value="C:membrane"/>
    <property type="evidence" value="ECO:0007669"/>
    <property type="project" value="UniProtKB-SubCell"/>
</dbReference>
<feature type="transmembrane region" description="Helical" evidence="5">
    <location>
        <begin position="209"/>
        <end position="230"/>
    </location>
</feature>
<dbReference type="InterPro" id="IPR020846">
    <property type="entry name" value="MFS_dom"/>
</dbReference>
<feature type="transmembrane region" description="Helical" evidence="5">
    <location>
        <begin position="179"/>
        <end position="197"/>
    </location>
</feature>
<evidence type="ECO:0000256" key="2">
    <source>
        <dbReference type="ARBA" id="ARBA00022692"/>
    </source>
</evidence>
<dbReference type="AlphaFoldDB" id="A0A9N9RQK6"/>
<evidence type="ECO:0000259" key="6">
    <source>
        <dbReference type="PROSITE" id="PS50850"/>
    </source>
</evidence>
<feature type="transmembrane region" description="Helical" evidence="5">
    <location>
        <begin position="144"/>
        <end position="167"/>
    </location>
</feature>
<dbReference type="InterPro" id="IPR011701">
    <property type="entry name" value="MFS"/>
</dbReference>
<keyword evidence="3 5" id="KW-1133">Transmembrane helix</keyword>
<dbReference type="EMBL" id="OU895877">
    <property type="protein sequence ID" value="CAG9801298.1"/>
    <property type="molecule type" value="Genomic_DNA"/>
</dbReference>
<protein>
    <recommendedName>
        <fullName evidence="6">Major facilitator superfamily (MFS) profile domain-containing protein</fullName>
    </recommendedName>
</protein>
<dbReference type="Gene3D" id="1.20.1250.20">
    <property type="entry name" value="MFS general substrate transporter like domains"/>
    <property type="match status" value="2"/>
</dbReference>
<evidence type="ECO:0000256" key="4">
    <source>
        <dbReference type="ARBA" id="ARBA00023136"/>
    </source>
</evidence>
<dbReference type="PANTHER" id="PTHR11662:SF455">
    <property type="entry name" value="GH23975P"/>
    <property type="match status" value="1"/>
</dbReference>
<feature type="domain" description="Major facilitator superfamily (MFS) profile" evidence="6">
    <location>
        <begin position="19"/>
        <end position="466"/>
    </location>
</feature>
<dbReference type="GO" id="GO:0006820">
    <property type="term" value="P:monoatomic anion transport"/>
    <property type="evidence" value="ECO:0007669"/>
    <property type="project" value="TreeGrafter"/>
</dbReference>
<dbReference type="Proteomes" id="UP001153620">
    <property type="component" value="Chromosome 1"/>
</dbReference>
<dbReference type="InterPro" id="IPR036259">
    <property type="entry name" value="MFS_trans_sf"/>
</dbReference>
<organism evidence="7 8">
    <name type="scientific">Chironomus riparius</name>
    <dbReference type="NCBI Taxonomy" id="315576"/>
    <lineage>
        <taxon>Eukaryota</taxon>
        <taxon>Metazoa</taxon>
        <taxon>Ecdysozoa</taxon>
        <taxon>Arthropoda</taxon>
        <taxon>Hexapoda</taxon>
        <taxon>Insecta</taxon>
        <taxon>Pterygota</taxon>
        <taxon>Neoptera</taxon>
        <taxon>Endopterygota</taxon>
        <taxon>Diptera</taxon>
        <taxon>Nematocera</taxon>
        <taxon>Chironomoidea</taxon>
        <taxon>Chironomidae</taxon>
        <taxon>Chironominae</taxon>
        <taxon>Chironomus</taxon>
    </lineage>
</organism>
<keyword evidence="4 5" id="KW-0472">Membrane</keyword>
<dbReference type="OrthoDB" id="7777937at2759"/>
<keyword evidence="2 5" id="KW-0812">Transmembrane</keyword>
<keyword evidence="8" id="KW-1185">Reference proteome</keyword>
<dbReference type="PANTHER" id="PTHR11662">
    <property type="entry name" value="SOLUTE CARRIER FAMILY 17"/>
    <property type="match status" value="1"/>
</dbReference>
<evidence type="ECO:0000256" key="5">
    <source>
        <dbReference type="SAM" id="Phobius"/>
    </source>
</evidence>
<proteinExistence type="predicted"/>
<dbReference type="SUPFAM" id="SSF103473">
    <property type="entry name" value="MFS general substrate transporter"/>
    <property type="match status" value="1"/>
</dbReference>
<name>A0A9N9RQK6_9DIPT</name>
<evidence type="ECO:0000313" key="8">
    <source>
        <dbReference type="Proteomes" id="UP001153620"/>
    </source>
</evidence>
<reference evidence="7" key="2">
    <citation type="submission" date="2022-10" db="EMBL/GenBank/DDBJ databases">
        <authorList>
            <consortium name="ENA_rothamsted_submissions"/>
            <consortium name="culmorum"/>
            <person name="King R."/>
        </authorList>
    </citation>
    <scope>NUCLEOTIDE SEQUENCE</scope>
</reference>
<evidence type="ECO:0000256" key="3">
    <source>
        <dbReference type="ARBA" id="ARBA00022989"/>
    </source>
</evidence>
<feature type="transmembrane region" description="Helical" evidence="5">
    <location>
        <begin position="359"/>
        <end position="388"/>
    </location>
</feature>